<dbReference type="VEuPathDB" id="VectorBase:RPRC013594"/>
<name>T1IBC3_RHOPR</name>
<protein>
    <recommendedName>
        <fullName evidence="1">FP protein C-terminal domain-containing protein</fullName>
    </recommendedName>
</protein>
<evidence type="ECO:0000259" key="1">
    <source>
        <dbReference type="Pfam" id="PF25298"/>
    </source>
</evidence>
<dbReference type="AlphaFoldDB" id="T1IBC3"/>
<proteinExistence type="predicted"/>
<dbReference type="Pfam" id="PF25298">
    <property type="entry name" value="Baculo_FP_2nd"/>
    <property type="match status" value="1"/>
</dbReference>
<dbReference type="eggNOG" id="ENOG502SA07">
    <property type="taxonomic scope" value="Eukaryota"/>
</dbReference>
<dbReference type="EnsemblMetazoa" id="RPRC013594-RA">
    <property type="protein sequence ID" value="RPRC013594-PA"/>
    <property type="gene ID" value="RPRC013594"/>
</dbReference>
<feature type="domain" description="FP protein C-terminal" evidence="1">
    <location>
        <begin position="282"/>
        <end position="330"/>
    </location>
</feature>
<dbReference type="STRING" id="13249.T1IBC3"/>
<dbReference type="OMA" id="TSCESRI"/>
<keyword evidence="3" id="KW-1185">Reference proteome</keyword>
<evidence type="ECO:0000313" key="3">
    <source>
        <dbReference type="Proteomes" id="UP000015103"/>
    </source>
</evidence>
<sequence>MAEKSPWMWASLERGCSYAARKHNQSYLLITLYAATGQCVGFTPADWSTLKDLNKAWFCNACNKEMRVARTDSTPASPAPTKITSGGEMSALNEVLKAIQNNTSALNNFIESQKVQNADILKSLDDCHTSIQENTTTVNVLQAKVDSLIAQVDVLTSEKKALEGKVSELLVTVEVLKQASRSKTVEIHNVPLVQGENANDLLNKIGTALDVNVGEVDFVYRAKPGPSIVDPPRPPPIIATFLRQCTRDDLITRRKVKRDFSTRHIGWATQENHIIYINESLTPYFKKLYGAARAAKKSNIVKYVWVKNGRVLIRKADGAPVIVVHKLDDIPSQ</sequence>
<dbReference type="EMBL" id="ACPB03021942">
    <property type="status" value="NOT_ANNOTATED_CDS"/>
    <property type="molecule type" value="Genomic_DNA"/>
</dbReference>
<evidence type="ECO:0000313" key="2">
    <source>
        <dbReference type="EnsemblMetazoa" id="RPRC013594-PA"/>
    </source>
</evidence>
<reference evidence="2" key="1">
    <citation type="submission" date="2015-05" db="UniProtKB">
        <authorList>
            <consortium name="EnsemblMetazoa"/>
        </authorList>
    </citation>
    <scope>IDENTIFICATION</scope>
</reference>
<accession>T1IBC3</accession>
<dbReference type="InterPro" id="IPR057251">
    <property type="entry name" value="FP_C"/>
</dbReference>
<dbReference type="Proteomes" id="UP000015103">
    <property type="component" value="Unassembled WGS sequence"/>
</dbReference>
<dbReference type="InParanoid" id="T1IBC3"/>
<organism evidence="2 3">
    <name type="scientific">Rhodnius prolixus</name>
    <name type="common">Triatomid bug</name>
    <dbReference type="NCBI Taxonomy" id="13249"/>
    <lineage>
        <taxon>Eukaryota</taxon>
        <taxon>Metazoa</taxon>
        <taxon>Ecdysozoa</taxon>
        <taxon>Arthropoda</taxon>
        <taxon>Hexapoda</taxon>
        <taxon>Insecta</taxon>
        <taxon>Pterygota</taxon>
        <taxon>Neoptera</taxon>
        <taxon>Paraneoptera</taxon>
        <taxon>Hemiptera</taxon>
        <taxon>Heteroptera</taxon>
        <taxon>Panheteroptera</taxon>
        <taxon>Cimicomorpha</taxon>
        <taxon>Reduviidae</taxon>
        <taxon>Triatominae</taxon>
        <taxon>Rhodnius</taxon>
    </lineage>
</organism>
<dbReference type="HOGENOM" id="CLU_066322_0_0_1"/>